<dbReference type="RefSeq" id="WP_118929112.1">
    <property type="nucleotide sequence ID" value="NZ_QXGH01000053.1"/>
</dbReference>
<keyword evidence="2" id="KW-0732">Signal</keyword>
<organism evidence="4 5">
    <name type="scientific">Nocardioides immobilis</name>
    <dbReference type="NCBI Taxonomy" id="2049295"/>
    <lineage>
        <taxon>Bacteria</taxon>
        <taxon>Bacillati</taxon>
        <taxon>Actinomycetota</taxon>
        <taxon>Actinomycetes</taxon>
        <taxon>Propionibacteriales</taxon>
        <taxon>Nocardioidaceae</taxon>
        <taxon>Nocardioides</taxon>
    </lineage>
</organism>
<keyword evidence="5" id="KW-1185">Reference proteome</keyword>
<comment type="caution">
    <text evidence="4">The sequence shown here is derived from an EMBL/GenBank/DDBJ whole genome shotgun (WGS) entry which is preliminary data.</text>
</comment>
<dbReference type="Pfam" id="PF13670">
    <property type="entry name" value="PepSY_2"/>
    <property type="match status" value="1"/>
</dbReference>
<evidence type="ECO:0000256" key="2">
    <source>
        <dbReference type="SAM" id="SignalP"/>
    </source>
</evidence>
<dbReference type="OrthoDB" id="5125421at2"/>
<feature type="signal peptide" evidence="2">
    <location>
        <begin position="1"/>
        <end position="24"/>
    </location>
</feature>
<dbReference type="EMBL" id="QXGH01000053">
    <property type="protein sequence ID" value="RHW23238.1"/>
    <property type="molecule type" value="Genomic_DNA"/>
</dbReference>
<evidence type="ECO:0000313" key="5">
    <source>
        <dbReference type="Proteomes" id="UP000283644"/>
    </source>
</evidence>
<dbReference type="Gene3D" id="3.30.505.20">
    <property type="match status" value="1"/>
</dbReference>
<evidence type="ECO:0000259" key="3">
    <source>
        <dbReference type="Pfam" id="PF13670"/>
    </source>
</evidence>
<feature type="region of interest" description="Disordered" evidence="1">
    <location>
        <begin position="53"/>
        <end position="76"/>
    </location>
</feature>
<evidence type="ECO:0000256" key="1">
    <source>
        <dbReference type="SAM" id="MobiDB-lite"/>
    </source>
</evidence>
<evidence type="ECO:0000313" key="4">
    <source>
        <dbReference type="EMBL" id="RHW23238.1"/>
    </source>
</evidence>
<name>A0A417XS19_9ACTN</name>
<feature type="domain" description="PepSY" evidence="3">
    <location>
        <begin position="19"/>
        <end position="101"/>
    </location>
</feature>
<gene>
    <name evidence="4" type="ORF">D0Z08_30830</name>
</gene>
<dbReference type="Proteomes" id="UP000283644">
    <property type="component" value="Unassembled WGS sequence"/>
</dbReference>
<sequence length="114" mass="11991">MNIKIRSRKALLGVVGGVAVIAVAAGGSAYALTNDDDDETERPIPAADLEQAEEAALAETGGGKVTDTEVDDEESKYEVEVTLDDGTQVDVQLDEDFQVVSSEADDESDDANDD</sequence>
<accession>A0A417XS19</accession>
<proteinExistence type="predicted"/>
<reference evidence="4 5" key="1">
    <citation type="submission" date="2018-09" db="EMBL/GenBank/DDBJ databases">
        <title>Genome sequencing of Nocardioides immobilis CCTCC AB 2017083 for comparison to Nocardioides silvaticus.</title>
        <authorList>
            <person name="Li C."/>
            <person name="Wang G."/>
        </authorList>
    </citation>
    <scope>NUCLEOTIDE SEQUENCE [LARGE SCALE GENOMIC DNA]</scope>
    <source>
        <strain evidence="4 5">CCTCC AB 2017083</strain>
    </source>
</reference>
<protein>
    <recommendedName>
        <fullName evidence="3">PepSY domain-containing protein</fullName>
    </recommendedName>
</protein>
<dbReference type="InterPro" id="IPR025711">
    <property type="entry name" value="PepSY"/>
</dbReference>
<dbReference type="AlphaFoldDB" id="A0A417XS19"/>
<feature type="chain" id="PRO_5039296741" description="PepSY domain-containing protein" evidence="2">
    <location>
        <begin position="25"/>
        <end position="114"/>
    </location>
</feature>